<feature type="compositionally biased region" description="Polar residues" evidence="7">
    <location>
        <begin position="614"/>
        <end position="637"/>
    </location>
</feature>
<evidence type="ECO:0000313" key="10">
    <source>
        <dbReference type="EMBL" id="CAE4620457.1"/>
    </source>
</evidence>
<dbReference type="SMART" id="SM00338">
    <property type="entry name" value="BRLZ"/>
    <property type="match status" value="1"/>
</dbReference>
<keyword evidence="3" id="KW-0805">Transcription regulation</keyword>
<dbReference type="AlphaFoldDB" id="A0A6V2HPC8"/>
<dbReference type="GO" id="GO:0003700">
    <property type="term" value="F:DNA-binding transcription factor activity"/>
    <property type="evidence" value="ECO:0007669"/>
    <property type="project" value="InterPro"/>
</dbReference>
<feature type="compositionally biased region" description="Basic and acidic residues" evidence="7">
    <location>
        <begin position="466"/>
        <end position="482"/>
    </location>
</feature>
<name>A0A6V2HPC8_9STRA</name>
<dbReference type="SUPFAM" id="SSF57959">
    <property type="entry name" value="Leucine zipper domain"/>
    <property type="match status" value="1"/>
</dbReference>
<sequence>MRRQRQTGGTHASGNPGFEAPAAHPPPSIGNGNTMDGTPNHGGEMVGRATAAAAASSWDIEEDHLLSYFLCGNDGNHSNGLPTIDAVQEHHTTESTATTAGLWAGTSAPDLDHQPCTPAVQFYASTSRHVSHHPPQQHQHQQQQQQQGLQLQQPIMQNVPVHSNLNKVPSRADTSSSSSSSLSSLAAALALGGGPAVMQVQQHLQARETSTHPPTSPPPSHISPISPAHVLSSHQHHHETMMLPPPPRFPNQNVTTQHGTHASQLMTQNITPPVTQSMMSTTATSQHATPMPLPQPQQQWHRPPQTTPQWQTAPTQVNFSTHQQQNPSNHVEWIRQVNSIVGSMAAQAMPLLAPAQPHAAPMMQPQHPPSIQPALPQHQQNHPPNSNMESGTTQSYAPIAPPPVSHLAINPPTQLKLQPQPQAILPNSTNLLPHPSLHPPPSTPSSITTSSFPPPNTAAPQGPGESEERRQRRLARNRESARLSRRRKKEHLANLGDRVEKLHNQIESVRRERMERMEMSLKKNRRDGIRQLLNVKKDDQTSSATTNDRAMELMNKLALILRETAPNCPVRKASIHFQYNTLKQTLLPQYYKYLLWLTTRQPDYFLAGKESRPKNTAKSSGRVSSKQIGEELTTTFKTSKETPPNKHAKSKSSSVPTGILSCRSDQASKLWPLFCYELSVSVDQEERFLLAHKRAQEKENFANDRAQIEVAATLTSNLKTGMLFQSDMATHRSETCLFQILTPTQVCGFLRWFANNRERCRNVARVLVTEKKEGVVRNKEEDVKVENYDEGLSEGWKGVDGELDGEVTLNDICRRLDEALKFQSKDS</sequence>
<dbReference type="PANTHER" id="PTHR47416:SF8">
    <property type="entry name" value="BASIC-LEUCINE ZIPPER TRANSCRIPTION FACTOR E-RELATED"/>
    <property type="match status" value="1"/>
</dbReference>
<feature type="region of interest" description="Disordered" evidence="7">
    <location>
        <begin position="610"/>
        <end position="657"/>
    </location>
</feature>
<feature type="region of interest" description="Disordered" evidence="7">
    <location>
        <begin position="201"/>
        <end position="260"/>
    </location>
</feature>
<feature type="compositionally biased region" description="Polar residues" evidence="7">
    <location>
        <begin position="250"/>
        <end position="260"/>
    </location>
</feature>
<feature type="region of interest" description="Disordered" evidence="7">
    <location>
        <begin position="1"/>
        <end position="45"/>
    </location>
</feature>
<evidence type="ECO:0000256" key="2">
    <source>
        <dbReference type="ARBA" id="ARBA00007163"/>
    </source>
</evidence>
<dbReference type="Gene3D" id="1.20.5.170">
    <property type="match status" value="1"/>
</dbReference>
<feature type="compositionally biased region" description="Low complexity" evidence="7">
    <location>
        <begin position="296"/>
        <end position="311"/>
    </location>
</feature>
<evidence type="ECO:0000313" key="11">
    <source>
        <dbReference type="EMBL" id="CAE4620461.1"/>
    </source>
</evidence>
<dbReference type="EMBL" id="HBNS01027798">
    <property type="protein sequence ID" value="CAE4620453.1"/>
    <property type="molecule type" value="Transcribed_RNA"/>
</dbReference>
<proteinExistence type="inferred from homology"/>
<feature type="region of interest" description="Disordered" evidence="7">
    <location>
        <begin position="286"/>
        <end position="311"/>
    </location>
</feature>
<feature type="region of interest" description="Disordered" evidence="7">
    <location>
        <begin position="357"/>
        <end position="411"/>
    </location>
</feature>
<dbReference type="InterPro" id="IPR046347">
    <property type="entry name" value="bZIP_sf"/>
</dbReference>
<comment type="subcellular location">
    <subcellularLocation>
        <location evidence="1">Nucleus</location>
    </subcellularLocation>
</comment>
<evidence type="ECO:0000313" key="9">
    <source>
        <dbReference type="EMBL" id="CAE4620453.1"/>
    </source>
</evidence>
<reference evidence="9" key="1">
    <citation type="submission" date="2021-01" db="EMBL/GenBank/DDBJ databases">
        <authorList>
            <person name="Corre E."/>
            <person name="Pelletier E."/>
            <person name="Niang G."/>
            <person name="Scheremetjew M."/>
            <person name="Finn R."/>
            <person name="Kale V."/>
            <person name="Holt S."/>
            <person name="Cochrane G."/>
            <person name="Meng A."/>
            <person name="Brown T."/>
            <person name="Cohen L."/>
        </authorList>
    </citation>
    <scope>NUCLEOTIDE SEQUENCE</scope>
    <source>
        <strain evidence="9">GSO104</strain>
    </source>
</reference>
<comment type="similarity">
    <text evidence="2">Belongs to the bZIP family.</text>
</comment>
<feature type="region of interest" description="Disordered" evidence="7">
    <location>
        <begin position="126"/>
        <end position="150"/>
    </location>
</feature>
<evidence type="ECO:0000259" key="8">
    <source>
        <dbReference type="PROSITE" id="PS50217"/>
    </source>
</evidence>
<feature type="domain" description="BZIP" evidence="8">
    <location>
        <begin position="467"/>
        <end position="512"/>
    </location>
</feature>
<dbReference type="GO" id="GO:0003677">
    <property type="term" value="F:DNA binding"/>
    <property type="evidence" value="ECO:0007669"/>
    <property type="project" value="UniProtKB-KW"/>
</dbReference>
<feature type="region of interest" description="Disordered" evidence="7">
    <location>
        <begin position="424"/>
        <end position="495"/>
    </location>
</feature>
<protein>
    <recommendedName>
        <fullName evidence="8">BZIP domain-containing protein</fullName>
    </recommendedName>
</protein>
<accession>A0A6V2HPC8</accession>
<dbReference type="PROSITE" id="PS50217">
    <property type="entry name" value="BZIP"/>
    <property type="match status" value="1"/>
</dbReference>
<feature type="compositionally biased region" description="Polar residues" evidence="7">
    <location>
        <begin position="377"/>
        <end position="396"/>
    </location>
</feature>
<dbReference type="EMBL" id="HBNS01027800">
    <property type="protein sequence ID" value="CAE4620457.1"/>
    <property type="molecule type" value="Transcribed_RNA"/>
</dbReference>
<dbReference type="PANTHER" id="PTHR47416">
    <property type="entry name" value="BASIC-LEUCINE ZIPPER TRANSCRIPTION FACTOR F-RELATED"/>
    <property type="match status" value="1"/>
</dbReference>
<dbReference type="EMBL" id="HBNS01027802">
    <property type="protein sequence ID" value="CAE4620461.1"/>
    <property type="molecule type" value="Transcribed_RNA"/>
</dbReference>
<evidence type="ECO:0000256" key="3">
    <source>
        <dbReference type="ARBA" id="ARBA00023015"/>
    </source>
</evidence>
<dbReference type="Pfam" id="PF00170">
    <property type="entry name" value="bZIP_1"/>
    <property type="match status" value="1"/>
</dbReference>
<dbReference type="InterPro" id="IPR004827">
    <property type="entry name" value="bZIP"/>
</dbReference>
<feature type="compositionally biased region" description="Low complexity" evidence="7">
    <location>
        <begin position="424"/>
        <end position="435"/>
    </location>
</feature>
<feature type="compositionally biased region" description="Low complexity" evidence="7">
    <location>
        <begin position="133"/>
        <end position="150"/>
    </location>
</feature>
<organism evidence="9">
    <name type="scientific">Ditylum brightwellii</name>
    <dbReference type="NCBI Taxonomy" id="49249"/>
    <lineage>
        <taxon>Eukaryota</taxon>
        <taxon>Sar</taxon>
        <taxon>Stramenopiles</taxon>
        <taxon>Ochrophyta</taxon>
        <taxon>Bacillariophyta</taxon>
        <taxon>Mediophyceae</taxon>
        <taxon>Lithodesmiophycidae</taxon>
        <taxon>Lithodesmiales</taxon>
        <taxon>Lithodesmiaceae</taxon>
        <taxon>Ditylum</taxon>
    </lineage>
</organism>
<keyword evidence="4" id="KW-0238">DNA-binding</keyword>
<evidence type="ECO:0000256" key="5">
    <source>
        <dbReference type="ARBA" id="ARBA00023163"/>
    </source>
</evidence>
<keyword evidence="5" id="KW-0804">Transcription</keyword>
<keyword evidence="6" id="KW-0539">Nucleus</keyword>
<feature type="compositionally biased region" description="Polar residues" evidence="7">
    <location>
        <begin position="1"/>
        <end position="13"/>
    </location>
</feature>
<evidence type="ECO:0000256" key="7">
    <source>
        <dbReference type="SAM" id="MobiDB-lite"/>
    </source>
</evidence>
<evidence type="ECO:0000256" key="4">
    <source>
        <dbReference type="ARBA" id="ARBA00023125"/>
    </source>
</evidence>
<evidence type="ECO:0000256" key="1">
    <source>
        <dbReference type="ARBA" id="ARBA00004123"/>
    </source>
</evidence>
<dbReference type="GO" id="GO:0005634">
    <property type="term" value="C:nucleus"/>
    <property type="evidence" value="ECO:0007669"/>
    <property type="project" value="UniProtKB-SubCell"/>
</dbReference>
<evidence type="ECO:0000256" key="6">
    <source>
        <dbReference type="ARBA" id="ARBA00023242"/>
    </source>
</evidence>
<gene>
    <name evidence="9" type="ORF">DBRI00130_LOCUS21852</name>
    <name evidence="10" type="ORF">DBRI00130_LOCUS21854</name>
    <name evidence="11" type="ORF">DBRI00130_LOCUS21856</name>
</gene>